<protein>
    <recommendedName>
        <fullName evidence="6">Amidinotransferase</fullName>
    </recommendedName>
</protein>
<feature type="active site" description="Proton donor" evidence="3">
    <location>
        <position position="184"/>
    </location>
</feature>
<dbReference type="EMBL" id="SJZJ01000037">
    <property type="protein sequence ID" value="TCJ21241.1"/>
    <property type="molecule type" value="Genomic_DNA"/>
</dbReference>
<dbReference type="GO" id="GO:0000052">
    <property type="term" value="P:citrulline metabolic process"/>
    <property type="evidence" value="ECO:0007669"/>
    <property type="project" value="TreeGrafter"/>
</dbReference>
<evidence type="ECO:0008006" key="6">
    <source>
        <dbReference type="Google" id="ProtNLM"/>
    </source>
</evidence>
<evidence type="ECO:0000313" key="4">
    <source>
        <dbReference type="EMBL" id="TCJ21241.1"/>
    </source>
</evidence>
<dbReference type="Gene3D" id="3.75.10.10">
    <property type="entry name" value="L-arginine/glycine Amidinotransferase, Chain A"/>
    <property type="match status" value="1"/>
</dbReference>
<dbReference type="GO" id="GO:0006525">
    <property type="term" value="P:arginine metabolic process"/>
    <property type="evidence" value="ECO:0007669"/>
    <property type="project" value="TreeGrafter"/>
</dbReference>
<evidence type="ECO:0000256" key="3">
    <source>
        <dbReference type="PIRSR" id="PIRSR633199-1"/>
    </source>
</evidence>
<dbReference type="NCBIfam" id="NF045659">
    <property type="entry name" value="DiMArgaseDdahMtb"/>
    <property type="match status" value="1"/>
</dbReference>
<evidence type="ECO:0000256" key="2">
    <source>
        <dbReference type="ARBA" id="ARBA00022801"/>
    </source>
</evidence>
<dbReference type="Pfam" id="PF19420">
    <property type="entry name" value="DDAH_eukar"/>
    <property type="match status" value="1"/>
</dbReference>
<keyword evidence="5" id="KW-1185">Reference proteome</keyword>
<accession>A0A4R1BU52</accession>
<dbReference type="InterPro" id="IPR033199">
    <property type="entry name" value="DDAH-like"/>
</dbReference>
<dbReference type="Proteomes" id="UP000295453">
    <property type="component" value="Unassembled WGS sequence"/>
</dbReference>
<dbReference type="GO" id="GO:0016403">
    <property type="term" value="F:dimethylargininase activity"/>
    <property type="evidence" value="ECO:0007669"/>
    <property type="project" value="TreeGrafter"/>
</dbReference>
<dbReference type="PANTHER" id="PTHR12737">
    <property type="entry name" value="DIMETHYLARGININE DIMETHYLAMINOHYDROLASE"/>
    <property type="match status" value="1"/>
</dbReference>
<feature type="active site" description="Nucleophile" evidence="3">
    <location>
        <position position="278"/>
    </location>
</feature>
<evidence type="ECO:0000313" key="5">
    <source>
        <dbReference type="Proteomes" id="UP000295453"/>
    </source>
</evidence>
<dbReference type="GO" id="GO:0045429">
    <property type="term" value="P:positive regulation of nitric oxide biosynthetic process"/>
    <property type="evidence" value="ECO:0007669"/>
    <property type="project" value="TreeGrafter"/>
</dbReference>
<keyword evidence="2" id="KW-0378">Hydrolase</keyword>
<dbReference type="SUPFAM" id="SSF55909">
    <property type="entry name" value="Pentein"/>
    <property type="match status" value="1"/>
</dbReference>
<comment type="caution">
    <text evidence="4">The sequence shown here is derived from an EMBL/GenBank/DDBJ whole genome shotgun (WGS) entry which is preliminary data.</text>
</comment>
<dbReference type="PANTHER" id="PTHR12737:SF9">
    <property type="entry name" value="DIMETHYLARGININASE"/>
    <property type="match status" value="1"/>
</dbReference>
<name>A0A4R1BU52_9ACTN</name>
<sequence>MVEMAIPDTPRSSTHGEEIRTARTRRYLMCRPEHFAVTYEINPWMDASRPVDTGLAIAQWEHLRRTHLDLGHTVDLLDPLPGLPDMVFAANGALVIDGHALGVRFRHAERAPEAGPYAAWLRAQGIEVTDAVAVNEGEGDFLVVGDLLLAGTGFRSDRAAHAEAQELFGVPVVSLSLVDPRFYHLDTALAVLDDRTVAWWPPAFSPGSRGALRRLFPDGIEATEADALAFGLNAVSDGRHVVVAAAAHDLISALSARGFVPVPVDLSELLRGGGGAKCCTLELRPEAVGS</sequence>
<dbReference type="OrthoDB" id="9814070at2"/>
<gene>
    <name evidence="4" type="ORF">EPD65_15500</name>
</gene>
<dbReference type="AlphaFoldDB" id="A0A4R1BU52"/>
<dbReference type="RefSeq" id="WP_131585723.1">
    <property type="nucleotide sequence ID" value="NZ_SJZJ01000037.1"/>
</dbReference>
<organism evidence="4 5">
    <name type="scientific">Nocardioides jejuensis</name>
    <dbReference type="NCBI Taxonomy" id="2502782"/>
    <lineage>
        <taxon>Bacteria</taxon>
        <taxon>Bacillati</taxon>
        <taxon>Actinomycetota</taxon>
        <taxon>Actinomycetes</taxon>
        <taxon>Propionibacteriales</taxon>
        <taxon>Nocardioidaceae</taxon>
        <taxon>Nocardioides</taxon>
    </lineage>
</organism>
<reference evidence="4 5" key="1">
    <citation type="submission" date="2019-03" db="EMBL/GenBank/DDBJ databases">
        <authorList>
            <person name="Kim M.K.M."/>
        </authorList>
    </citation>
    <scope>NUCLEOTIDE SEQUENCE [LARGE SCALE GENOMIC DNA]</scope>
    <source>
        <strain evidence="4 5">18JY15-6</strain>
    </source>
</reference>
<dbReference type="GO" id="GO:0016597">
    <property type="term" value="F:amino acid binding"/>
    <property type="evidence" value="ECO:0007669"/>
    <property type="project" value="TreeGrafter"/>
</dbReference>
<evidence type="ECO:0000256" key="1">
    <source>
        <dbReference type="ARBA" id="ARBA00008532"/>
    </source>
</evidence>
<proteinExistence type="inferred from homology"/>
<comment type="similarity">
    <text evidence="1">Belongs to the DDAH family.</text>
</comment>